<dbReference type="EMBL" id="JABSTR010000011">
    <property type="protein sequence ID" value="KAH9382031.1"/>
    <property type="molecule type" value="Genomic_DNA"/>
</dbReference>
<reference evidence="4 5" key="1">
    <citation type="journal article" date="2020" name="Cell">
        <title>Large-Scale Comparative Analyses of Tick Genomes Elucidate Their Genetic Diversity and Vector Capacities.</title>
        <authorList>
            <consortium name="Tick Genome and Microbiome Consortium (TIGMIC)"/>
            <person name="Jia N."/>
            <person name="Wang J."/>
            <person name="Shi W."/>
            <person name="Du L."/>
            <person name="Sun Y."/>
            <person name="Zhan W."/>
            <person name="Jiang J.F."/>
            <person name="Wang Q."/>
            <person name="Zhang B."/>
            <person name="Ji P."/>
            <person name="Bell-Sakyi L."/>
            <person name="Cui X.M."/>
            <person name="Yuan T.T."/>
            <person name="Jiang B.G."/>
            <person name="Yang W.F."/>
            <person name="Lam T.T."/>
            <person name="Chang Q.C."/>
            <person name="Ding S.J."/>
            <person name="Wang X.J."/>
            <person name="Zhu J.G."/>
            <person name="Ruan X.D."/>
            <person name="Zhao L."/>
            <person name="Wei J.T."/>
            <person name="Ye R.Z."/>
            <person name="Que T.C."/>
            <person name="Du C.H."/>
            <person name="Zhou Y.H."/>
            <person name="Cheng J.X."/>
            <person name="Dai P.F."/>
            <person name="Guo W.B."/>
            <person name="Han X.H."/>
            <person name="Huang E.J."/>
            <person name="Li L.F."/>
            <person name="Wei W."/>
            <person name="Gao Y.C."/>
            <person name="Liu J.Z."/>
            <person name="Shao H.Z."/>
            <person name="Wang X."/>
            <person name="Wang C.C."/>
            <person name="Yang T.C."/>
            <person name="Huo Q.B."/>
            <person name="Li W."/>
            <person name="Chen H.Y."/>
            <person name="Chen S.E."/>
            <person name="Zhou L.G."/>
            <person name="Ni X.B."/>
            <person name="Tian J.H."/>
            <person name="Sheng Y."/>
            <person name="Liu T."/>
            <person name="Pan Y.S."/>
            <person name="Xia L.Y."/>
            <person name="Li J."/>
            <person name="Zhao F."/>
            <person name="Cao W.C."/>
        </authorList>
    </citation>
    <scope>NUCLEOTIDE SEQUENCE [LARGE SCALE GENOMIC DNA]</scope>
    <source>
        <strain evidence="4">HaeL-2018</strain>
    </source>
</reference>
<comment type="cofactor">
    <cofactor evidence="1">
        <name>a divalent metal cation</name>
        <dbReference type="ChEBI" id="CHEBI:60240"/>
    </cofactor>
</comment>
<keyword evidence="5" id="KW-1185">Reference proteome</keyword>
<dbReference type="OrthoDB" id="2668416at2759"/>
<proteinExistence type="predicted"/>
<organism evidence="4 5">
    <name type="scientific">Haemaphysalis longicornis</name>
    <name type="common">Bush tick</name>
    <dbReference type="NCBI Taxonomy" id="44386"/>
    <lineage>
        <taxon>Eukaryota</taxon>
        <taxon>Metazoa</taxon>
        <taxon>Ecdysozoa</taxon>
        <taxon>Arthropoda</taxon>
        <taxon>Chelicerata</taxon>
        <taxon>Arachnida</taxon>
        <taxon>Acari</taxon>
        <taxon>Parasitiformes</taxon>
        <taxon>Ixodida</taxon>
        <taxon>Ixodoidea</taxon>
        <taxon>Ixodidae</taxon>
        <taxon>Haemaphysalinae</taxon>
        <taxon>Haemaphysalis</taxon>
    </lineage>
</organism>
<evidence type="ECO:0000256" key="1">
    <source>
        <dbReference type="ARBA" id="ARBA00001968"/>
    </source>
</evidence>
<accession>A0A9J6H5G3</accession>
<dbReference type="Proteomes" id="UP000821853">
    <property type="component" value="Chromosome 9"/>
</dbReference>
<evidence type="ECO:0000256" key="2">
    <source>
        <dbReference type="ARBA" id="ARBA00022723"/>
    </source>
</evidence>
<feature type="domain" description="DDE Tnp4" evidence="3">
    <location>
        <begin position="3"/>
        <end position="135"/>
    </location>
</feature>
<dbReference type="VEuPathDB" id="VectorBase:HLOH_063504"/>
<protein>
    <recommendedName>
        <fullName evidence="3">DDE Tnp4 domain-containing protein</fullName>
    </recommendedName>
</protein>
<dbReference type="AlphaFoldDB" id="A0A9J6H5G3"/>
<evidence type="ECO:0000259" key="3">
    <source>
        <dbReference type="Pfam" id="PF13359"/>
    </source>
</evidence>
<gene>
    <name evidence="4" type="ORF">HPB48_017244</name>
</gene>
<sequence length="192" mass="21790">MILLAIVDHCYRFRYINIGSPGRCHDALVYGRSKLCKHIESDYFQSPVSVIEGVKVPPLVLCDQAFPLSGNLIKPFANAAGPYEAAFNYQLSRTRRIVENAFGRLKARFRYTMKRMECKLPTAKRAIRAACVLHNICEALTDPVEQQWMQEAHEFDALYPQPVHSTDAANGQGRQVRTALATYFRKRGQLAQ</sequence>
<keyword evidence="2" id="KW-0479">Metal-binding</keyword>
<evidence type="ECO:0000313" key="4">
    <source>
        <dbReference type="EMBL" id="KAH9382031.1"/>
    </source>
</evidence>
<dbReference type="InterPro" id="IPR027806">
    <property type="entry name" value="HARBI1_dom"/>
</dbReference>
<dbReference type="GO" id="GO:0046872">
    <property type="term" value="F:metal ion binding"/>
    <property type="evidence" value="ECO:0007669"/>
    <property type="project" value="UniProtKB-KW"/>
</dbReference>
<evidence type="ECO:0000313" key="5">
    <source>
        <dbReference type="Proteomes" id="UP000821853"/>
    </source>
</evidence>
<comment type="caution">
    <text evidence="4">The sequence shown here is derived from an EMBL/GenBank/DDBJ whole genome shotgun (WGS) entry which is preliminary data.</text>
</comment>
<name>A0A9J6H5G3_HAELO</name>
<dbReference type="Pfam" id="PF13359">
    <property type="entry name" value="DDE_Tnp_4"/>
    <property type="match status" value="1"/>
</dbReference>